<dbReference type="InterPro" id="IPR001878">
    <property type="entry name" value="Znf_CCHC"/>
</dbReference>
<sequence length="345" mass="39823">MSAARAGMRRHHSTRFLFLEKDGKLMEMSRLDFSRKLMQKLLGFNPADLNCILTLPFNKGFDVSFKNAALLNEFWQRFDTHKTQFSMFKVEKLTDNTQKMVIVRMFNETVNGEDICTWLGRFCTVRGQAMKVYDEDGIWNCSWRVPIKQWEDPQGFQGLRHLPQMIVLGENRGYIHYQGMPKLCRRCGEFGHLVEACQKLFCNKCREIGHSFEECPNGRKCNLCGDLSHLYRDCPKSFANKVKSDKMAVEERVQQANEEVELNSNLPPNPGVGGEKIDNRGKERGGAEQTSNFPPNHTIGADGNEEMELHQSLIEKEKESNEQSKEEDSEQEQEKVVEEKQEIEV</sequence>
<dbReference type="AlphaFoldDB" id="A0A6P6NPN9"/>
<organism evidence="4 5">
    <name type="scientific">Carassius auratus</name>
    <name type="common">Goldfish</name>
    <dbReference type="NCBI Taxonomy" id="7957"/>
    <lineage>
        <taxon>Eukaryota</taxon>
        <taxon>Metazoa</taxon>
        <taxon>Chordata</taxon>
        <taxon>Craniata</taxon>
        <taxon>Vertebrata</taxon>
        <taxon>Euteleostomi</taxon>
        <taxon>Actinopterygii</taxon>
        <taxon>Neopterygii</taxon>
        <taxon>Teleostei</taxon>
        <taxon>Ostariophysi</taxon>
        <taxon>Cypriniformes</taxon>
        <taxon>Cyprinidae</taxon>
        <taxon>Cyprininae</taxon>
        <taxon>Carassius</taxon>
    </lineage>
</organism>
<dbReference type="GO" id="GO:0008270">
    <property type="term" value="F:zinc ion binding"/>
    <property type="evidence" value="ECO:0007669"/>
    <property type="project" value="UniProtKB-KW"/>
</dbReference>
<feature type="compositionally biased region" description="Basic and acidic residues" evidence="2">
    <location>
        <begin position="307"/>
        <end position="345"/>
    </location>
</feature>
<dbReference type="Pfam" id="PF23057">
    <property type="entry name" value="RBD_ZCCHC3_1st"/>
    <property type="match status" value="1"/>
</dbReference>
<dbReference type="PANTHER" id="PTHR22639:SF3">
    <property type="entry name" value="ZINC FINGER CCHC DOMAIN-CONTAINING PROTEIN 3"/>
    <property type="match status" value="1"/>
</dbReference>
<dbReference type="Gene3D" id="4.10.60.10">
    <property type="entry name" value="Zinc finger, CCHC-type"/>
    <property type="match status" value="1"/>
</dbReference>
<dbReference type="GO" id="GO:0002218">
    <property type="term" value="P:activation of innate immune response"/>
    <property type="evidence" value="ECO:0007669"/>
    <property type="project" value="InterPro"/>
</dbReference>
<dbReference type="InterPro" id="IPR057810">
    <property type="entry name" value="RBD_ZCCHC3_1st"/>
</dbReference>
<evidence type="ECO:0000313" key="4">
    <source>
        <dbReference type="Proteomes" id="UP000515129"/>
    </source>
</evidence>
<feature type="region of interest" description="Disordered" evidence="2">
    <location>
        <begin position="249"/>
        <end position="345"/>
    </location>
</feature>
<keyword evidence="4" id="KW-1185">Reference proteome</keyword>
<dbReference type="KEGG" id="caua:113083607"/>
<keyword evidence="1" id="KW-0862">Zinc</keyword>
<dbReference type="OrthoDB" id="10064617at2759"/>
<dbReference type="InterPro" id="IPR042509">
    <property type="entry name" value="ZCCHC3"/>
</dbReference>
<keyword evidence="1" id="KW-0479">Metal-binding</keyword>
<dbReference type="PROSITE" id="PS50158">
    <property type="entry name" value="ZF_CCHC"/>
    <property type="match status" value="1"/>
</dbReference>
<protein>
    <submittedName>
        <fullName evidence="5">Zinc finger CCHC domain-containing protein 3-like</fullName>
    </submittedName>
</protein>
<evidence type="ECO:0000256" key="2">
    <source>
        <dbReference type="SAM" id="MobiDB-lite"/>
    </source>
</evidence>
<evidence type="ECO:0000256" key="1">
    <source>
        <dbReference type="PROSITE-ProRule" id="PRU00047"/>
    </source>
</evidence>
<dbReference type="SMART" id="SM00343">
    <property type="entry name" value="ZnF_C2HC"/>
    <property type="match status" value="3"/>
</dbReference>
<dbReference type="Proteomes" id="UP000515129">
    <property type="component" value="Unplaced"/>
</dbReference>
<keyword evidence="1" id="KW-0863">Zinc-finger</keyword>
<feature type="compositionally biased region" description="Polar residues" evidence="2">
    <location>
        <begin position="254"/>
        <end position="266"/>
    </location>
</feature>
<dbReference type="InterPro" id="IPR057811">
    <property type="entry name" value="RBD_ZCCHC3_2nd"/>
</dbReference>
<evidence type="ECO:0000313" key="5">
    <source>
        <dbReference type="RefSeq" id="XP_026110454.1"/>
    </source>
</evidence>
<feature type="compositionally biased region" description="Basic and acidic residues" evidence="2">
    <location>
        <begin position="275"/>
        <end position="286"/>
    </location>
</feature>
<dbReference type="PANTHER" id="PTHR22639">
    <property type="entry name" value="GAG-RELATED PROTEIN"/>
    <property type="match status" value="1"/>
</dbReference>
<proteinExistence type="predicted"/>
<dbReference type="SUPFAM" id="SSF57756">
    <property type="entry name" value="Retrovirus zinc finger-like domains"/>
    <property type="match status" value="1"/>
</dbReference>
<accession>A0A6P6NPN9</accession>
<reference evidence="5" key="1">
    <citation type="submission" date="2025-08" db="UniProtKB">
        <authorList>
            <consortium name="RefSeq"/>
        </authorList>
    </citation>
    <scope>IDENTIFICATION</scope>
    <source>
        <strain evidence="5">Wakin</strain>
        <tissue evidence="5">Muscle</tissue>
    </source>
</reference>
<dbReference type="GeneID" id="113083607"/>
<dbReference type="GO" id="GO:0003690">
    <property type="term" value="F:double-stranded DNA binding"/>
    <property type="evidence" value="ECO:0007669"/>
    <property type="project" value="InterPro"/>
</dbReference>
<dbReference type="Pfam" id="PF23058">
    <property type="entry name" value="RBD_ZCCHC3_2nd"/>
    <property type="match status" value="1"/>
</dbReference>
<dbReference type="GO" id="GO:0003723">
    <property type="term" value="F:RNA binding"/>
    <property type="evidence" value="ECO:0007669"/>
    <property type="project" value="InterPro"/>
</dbReference>
<evidence type="ECO:0000259" key="3">
    <source>
        <dbReference type="PROSITE" id="PS50158"/>
    </source>
</evidence>
<name>A0A6P6NPN9_CARAU</name>
<dbReference type="RefSeq" id="XP_026110454.1">
    <property type="nucleotide sequence ID" value="XM_026254669.1"/>
</dbReference>
<dbReference type="InterPro" id="IPR036875">
    <property type="entry name" value="Znf_CCHC_sf"/>
</dbReference>
<feature type="domain" description="CCHC-type" evidence="3">
    <location>
        <begin position="184"/>
        <end position="199"/>
    </location>
</feature>
<gene>
    <name evidence="5" type="primary">LOC113083607</name>
</gene>